<dbReference type="PROSITE" id="PS51186">
    <property type="entry name" value="GNAT"/>
    <property type="match status" value="1"/>
</dbReference>
<dbReference type="InterPro" id="IPR050832">
    <property type="entry name" value="Bact_Acetyltransf"/>
</dbReference>
<dbReference type="InterPro" id="IPR000182">
    <property type="entry name" value="GNAT_dom"/>
</dbReference>
<dbReference type="Gene3D" id="3.40.630.30">
    <property type="match status" value="1"/>
</dbReference>
<keyword evidence="2" id="KW-0012">Acyltransferase</keyword>
<keyword evidence="4" id="KW-0689">Ribosomal protein</keyword>
<dbReference type="GO" id="GO:0005840">
    <property type="term" value="C:ribosome"/>
    <property type="evidence" value="ECO:0007669"/>
    <property type="project" value="UniProtKB-KW"/>
</dbReference>
<protein>
    <submittedName>
        <fullName evidence="4">Ribosomal protein S18 acetylase RimI-like enzyme</fullName>
    </submittedName>
</protein>
<keyword evidence="1" id="KW-0808">Transferase</keyword>
<dbReference type="PANTHER" id="PTHR43877:SF1">
    <property type="entry name" value="ACETYLTRANSFERASE"/>
    <property type="match status" value="1"/>
</dbReference>
<dbReference type="GO" id="GO:0016747">
    <property type="term" value="F:acyltransferase activity, transferring groups other than amino-acyl groups"/>
    <property type="evidence" value="ECO:0007669"/>
    <property type="project" value="InterPro"/>
</dbReference>
<comment type="caution">
    <text evidence="4">The sequence shown here is derived from an EMBL/GenBank/DDBJ whole genome shotgun (WGS) entry which is preliminary data.</text>
</comment>
<evidence type="ECO:0000313" key="4">
    <source>
        <dbReference type="EMBL" id="MBB6350133.1"/>
    </source>
</evidence>
<dbReference type="CDD" id="cd04301">
    <property type="entry name" value="NAT_SF"/>
    <property type="match status" value="1"/>
</dbReference>
<dbReference type="InterPro" id="IPR016181">
    <property type="entry name" value="Acyl_CoA_acyltransferase"/>
</dbReference>
<dbReference type="AlphaFoldDB" id="A0A7X0EZS1"/>
<dbReference type="Pfam" id="PF00583">
    <property type="entry name" value="Acetyltransf_1"/>
    <property type="match status" value="1"/>
</dbReference>
<keyword evidence="4" id="KW-0687">Ribonucleoprotein</keyword>
<evidence type="ECO:0000313" key="5">
    <source>
        <dbReference type="Proteomes" id="UP000583800"/>
    </source>
</evidence>
<gene>
    <name evidence="4" type="ORF">FHU36_006705</name>
</gene>
<dbReference type="Proteomes" id="UP000583800">
    <property type="component" value="Unassembled WGS sequence"/>
</dbReference>
<evidence type="ECO:0000256" key="1">
    <source>
        <dbReference type="ARBA" id="ARBA00022679"/>
    </source>
</evidence>
<dbReference type="EMBL" id="JACHJB010000003">
    <property type="protein sequence ID" value="MBB6350133.1"/>
    <property type="molecule type" value="Genomic_DNA"/>
</dbReference>
<dbReference type="SUPFAM" id="SSF55729">
    <property type="entry name" value="Acyl-CoA N-acyltransferases (Nat)"/>
    <property type="match status" value="1"/>
</dbReference>
<dbReference type="RefSeq" id="WP_185087983.1">
    <property type="nucleotide sequence ID" value="NZ_JACHJB010000003.1"/>
</dbReference>
<reference evidence="4 5" key="1">
    <citation type="submission" date="2020-08" db="EMBL/GenBank/DDBJ databases">
        <title>Sequencing the genomes of 1000 actinobacteria strains.</title>
        <authorList>
            <person name="Klenk H.-P."/>
        </authorList>
    </citation>
    <scope>NUCLEOTIDE SEQUENCE [LARGE SCALE GENOMIC DNA]</scope>
    <source>
        <strain evidence="4 5">DSM 45913</strain>
    </source>
</reference>
<name>A0A7X0EZS1_9ACTN</name>
<sequence>MEIRPGTTADADPIAALHTASWQTAYAGIMPGAYLDGPLPDEHLALWRARLSRPPGGDTCLLVAGDGDGLAGFAYLCLRPDGRVLLDNLHVRPALKRSGIGSLLVRRACGWVAADHPGRVLFLEVLRDNAPARAFYERMGGVPSKEFVEKAAGGVELDVVEYTWDPSVLAAVRGA</sequence>
<feature type="domain" description="N-acetyltransferase" evidence="3">
    <location>
        <begin position="1"/>
        <end position="166"/>
    </location>
</feature>
<accession>A0A7X0EZS1</accession>
<organism evidence="4 5">
    <name type="scientific">Nonomuraea muscovyensis</name>
    <dbReference type="NCBI Taxonomy" id="1124761"/>
    <lineage>
        <taxon>Bacteria</taxon>
        <taxon>Bacillati</taxon>
        <taxon>Actinomycetota</taxon>
        <taxon>Actinomycetes</taxon>
        <taxon>Streptosporangiales</taxon>
        <taxon>Streptosporangiaceae</taxon>
        <taxon>Nonomuraea</taxon>
    </lineage>
</organism>
<dbReference type="PANTHER" id="PTHR43877">
    <property type="entry name" value="AMINOALKYLPHOSPHONATE N-ACETYLTRANSFERASE-RELATED-RELATED"/>
    <property type="match status" value="1"/>
</dbReference>
<proteinExistence type="predicted"/>
<keyword evidence="5" id="KW-1185">Reference proteome</keyword>
<evidence type="ECO:0000256" key="2">
    <source>
        <dbReference type="ARBA" id="ARBA00023315"/>
    </source>
</evidence>
<evidence type="ECO:0000259" key="3">
    <source>
        <dbReference type="PROSITE" id="PS51186"/>
    </source>
</evidence>